<feature type="region of interest" description="Disordered" evidence="3">
    <location>
        <begin position="485"/>
        <end position="513"/>
    </location>
</feature>
<evidence type="ECO:0000313" key="6">
    <source>
        <dbReference type="Proteomes" id="UP000095728"/>
    </source>
</evidence>
<organism evidence="5 6">
    <name type="scientific">Hanseniaspora osmophila</name>
    <dbReference type="NCBI Taxonomy" id="56408"/>
    <lineage>
        <taxon>Eukaryota</taxon>
        <taxon>Fungi</taxon>
        <taxon>Dikarya</taxon>
        <taxon>Ascomycota</taxon>
        <taxon>Saccharomycotina</taxon>
        <taxon>Saccharomycetes</taxon>
        <taxon>Saccharomycodales</taxon>
        <taxon>Saccharomycodaceae</taxon>
        <taxon>Hanseniaspora</taxon>
    </lineage>
</organism>
<keyword evidence="6" id="KW-1185">Reference proteome</keyword>
<feature type="domain" description="DUF676" evidence="4">
    <location>
        <begin position="161"/>
        <end position="362"/>
    </location>
</feature>
<protein>
    <submittedName>
        <fullName evidence="5">Putative lipase</fullName>
    </submittedName>
</protein>
<dbReference type="InterPro" id="IPR007751">
    <property type="entry name" value="DUF676_lipase-like"/>
</dbReference>
<accession>A0A1E5R1X1</accession>
<name>A0A1E5R1X1_9ASCO</name>
<dbReference type="SUPFAM" id="SSF53474">
    <property type="entry name" value="alpha/beta-Hydrolases"/>
    <property type="match status" value="1"/>
</dbReference>
<gene>
    <name evidence="5" type="ORF">AWRI3579_g4172</name>
</gene>
<dbReference type="AlphaFoldDB" id="A0A1E5R1X1"/>
<evidence type="ECO:0000256" key="1">
    <source>
        <dbReference type="ARBA" id="ARBA00007920"/>
    </source>
</evidence>
<feature type="compositionally biased region" description="Basic and acidic residues" evidence="3">
    <location>
        <begin position="428"/>
        <end position="447"/>
    </location>
</feature>
<dbReference type="EMBL" id="LPNM01000011">
    <property type="protein sequence ID" value="OEJ80908.1"/>
    <property type="molecule type" value="Genomic_DNA"/>
</dbReference>
<feature type="compositionally biased region" description="Basic and acidic residues" evidence="3">
    <location>
        <begin position="493"/>
        <end position="504"/>
    </location>
</feature>
<dbReference type="Proteomes" id="UP000095728">
    <property type="component" value="Unassembled WGS sequence"/>
</dbReference>
<keyword evidence="2" id="KW-0443">Lipid metabolism</keyword>
<dbReference type="InterPro" id="IPR029058">
    <property type="entry name" value="AB_hydrolase_fold"/>
</dbReference>
<feature type="region of interest" description="Disordered" evidence="3">
    <location>
        <begin position="389"/>
        <end position="456"/>
    </location>
</feature>
<dbReference type="PANTHER" id="PTHR12482">
    <property type="entry name" value="LIPASE ROG1-RELATED-RELATED"/>
    <property type="match status" value="1"/>
</dbReference>
<dbReference type="Gene3D" id="3.40.50.1820">
    <property type="entry name" value="alpha/beta hydrolase"/>
    <property type="match status" value="1"/>
</dbReference>
<comment type="similarity">
    <text evidence="1">Belongs to the putative lipase ROG1 family.</text>
</comment>
<dbReference type="InParanoid" id="A0A1E5R1X1"/>
<dbReference type="FunCoup" id="A0A1E5R1X1">
    <property type="interactions" value="14"/>
</dbReference>
<dbReference type="GO" id="GO:0047372">
    <property type="term" value="F:monoacylglycerol lipase activity"/>
    <property type="evidence" value="ECO:0007669"/>
    <property type="project" value="TreeGrafter"/>
</dbReference>
<dbReference type="OrthoDB" id="5368485at2759"/>
<proteinExistence type="inferred from homology"/>
<dbReference type="PANTHER" id="PTHR12482:SF20">
    <property type="entry name" value="LIPASE YDR444W-RELATED"/>
    <property type="match status" value="1"/>
</dbReference>
<dbReference type="InterPro" id="IPR044294">
    <property type="entry name" value="Lipase-like"/>
</dbReference>
<dbReference type="Pfam" id="PF05057">
    <property type="entry name" value="DUF676"/>
    <property type="match status" value="1"/>
</dbReference>
<dbReference type="STRING" id="56408.A0A1E5R1X1"/>
<sequence length="633" mass="72462">MKSACSLYRDEDVVNCGEVFRYHIRVSNCTENTEVIFRFKNEESILLRPVYITGPFSLYVDCRPYQYDEDKEFPELIQFDADVRPEQHFQGLLKCNKNSWNGDCYEWTIDVISQVAINPNCTLRYSLELLDSSNSKTQFLPINVSRESTMDLWECLPLRPKNEVHLVLITHGIFSNIGADMLYLRDKLLKRGLEKNLNLLVRGCMDNVGKSHKGIEYLGTRVANYFIDLVEKEAKKYNITKVSFIGHSLGGPVQSFAIAHVYEQIPEIFEKIQPINFIIMAAPMLGVAAEMPAYASMALDLGGLGKTGRDLTFKHRRFFGRPNTQSNKPVIETTAKSPVFQKFQNRTLYANVLNDGIVPLRTSALLYLDWHTIDKLLVIFAQNGLNKNKETKHADNHTSSEIPELNPKSTKSFATSSNFEDSSESEMNDEHKSEEIAKDQENDELKNNESASERSNNITPINLADLIKQKKLSKFSRIQIINDSEDSENEVSDDSKQAEGEIQKQSESFNPPPKASALLSAAQFMFAPLPTEKYIISPSSRTADIILHDKVYSPSQLPAPHYVHRKTIKKLIYPKDKVHRKEERVARYWQEKMDWRKVLVVLQPDSHNSIVVRRRFVNLYGNVVVKNLVETHF</sequence>
<dbReference type="InterPro" id="IPR016445">
    <property type="entry name" value="Rog1_fam"/>
</dbReference>
<feature type="compositionally biased region" description="Polar residues" evidence="3">
    <location>
        <begin position="399"/>
        <end position="420"/>
    </location>
</feature>
<dbReference type="GO" id="GO:0016042">
    <property type="term" value="P:lipid catabolic process"/>
    <property type="evidence" value="ECO:0007669"/>
    <property type="project" value="UniProtKB-KW"/>
</dbReference>
<dbReference type="PIRSF" id="PIRSF005412">
    <property type="entry name" value="UCP005412_abhydr"/>
    <property type="match status" value="1"/>
</dbReference>
<evidence type="ECO:0000256" key="3">
    <source>
        <dbReference type="SAM" id="MobiDB-lite"/>
    </source>
</evidence>
<evidence type="ECO:0000313" key="5">
    <source>
        <dbReference type="EMBL" id="OEJ80908.1"/>
    </source>
</evidence>
<reference evidence="6" key="1">
    <citation type="journal article" date="2016" name="Genome Announc.">
        <title>Genome sequences of three species of Hanseniaspora isolated from spontaneous wine fermentations.</title>
        <authorList>
            <person name="Sternes P.R."/>
            <person name="Lee D."/>
            <person name="Kutyna D.R."/>
            <person name="Borneman A.R."/>
        </authorList>
    </citation>
    <scope>NUCLEOTIDE SEQUENCE [LARGE SCALE GENOMIC DNA]</scope>
    <source>
        <strain evidence="6">AWRI3579</strain>
    </source>
</reference>
<feature type="compositionally biased region" description="Basic and acidic residues" evidence="3">
    <location>
        <begin position="389"/>
        <end position="398"/>
    </location>
</feature>
<keyword evidence="2" id="KW-0442">Lipid degradation</keyword>
<comment type="caution">
    <text evidence="5">The sequence shown here is derived from an EMBL/GenBank/DDBJ whole genome shotgun (WGS) entry which is preliminary data.</text>
</comment>
<evidence type="ECO:0000256" key="2">
    <source>
        <dbReference type="ARBA" id="ARBA00022963"/>
    </source>
</evidence>
<evidence type="ECO:0000259" key="4">
    <source>
        <dbReference type="Pfam" id="PF05057"/>
    </source>
</evidence>